<proteinExistence type="predicted"/>
<protein>
    <submittedName>
        <fullName evidence="3">Uncharacterized protein</fullName>
    </submittedName>
</protein>
<dbReference type="Proteomes" id="UP001189429">
    <property type="component" value="Unassembled WGS sequence"/>
</dbReference>
<sequence length="340" mass="35388">PSWRRGRPRPRSGLSRQVELAAPRGPMGQGFAACADAGCPGGDEASLAARAALAPGAAAEAPRDPEDSGGGPLEAGEAGARAGAAQQAGRADQAAESATSQLSGETSRQSRLSWDTPRSQVVRQTSAKTPSSPASSEAAPTQNSSASFANWMDLLKAQRRRRLQTEPEVQKFLQAHGYSDVDQLRQASRWGAAPACRPLHLAVAHGDAAMVGLLLLHGADPTLPDGLARLPGGMCGASRRAQCGWEEWEAARRAAQAAAAHVLRHRAGARRPRPQAVPGARQPLARGPGWGAAGIEWPLPTGTTSLRGSGGTRCCGRPWLAREPPRGKQSAHEEQQSGAA</sequence>
<keyword evidence="1" id="KW-0040">ANK repeat</keyword>
<dbReference type="PROSITE" id="PS50088">
    <property type="entry name" value="ANK_REPEAT"/>
    <property type="match status" value="1"/>
</dbReference>
<evidence type="ECO:0000256" key="1">
    <source>
        <dbReference type="PROSITE-ProRule" id="PRU00023"/>
    </source>
</evidence>
<organism evidence="3 4">
    <name type="scientific">Prorocentrum cordatum</name>
    <dbReference type="NCBI Taxonomy" id="2364126"/>
    <lineage>
        <taxon>Eukaryota</taxon>
        <taxon>Sar</taxon>
        <taxon>Alveolata</taxon>
        <taxon>Dinophyceae</taxon>
        <taxon>Prorocentrales</taxon>
        <taxon>Prorocentraceae</taxon>
        <taxon>Prorocentrum</taxon>
    </lineage>
</organism>
<evidence type="ECO:0000256" key="2">
    <source>
        <dbReference type="SAM" id="MobiDB-lite"/>
    </source>
</evidence>
<name>A0ABN9X4X8_9DINO</name>
<comment type="caution">
    <text evidence="3">The sequence shown here is derived from an EMBL/GenBank/DDBJ whole genome shotgun (WGS) entry which is preliminary data.</text>
</comment>
<feature type="repeat" description="ANK" evidence="1">
    <location>
        <begin position="194"/>
        <end position="226"/>
    </location>
</feature>
<dbReference type="Gene3D" id="1.25.40.20">
    <property type="entry name" value="Ankyrin repeat-containing domain"/>
    <property type="match status" value="1"/>
</dbReference>
<keyword evidence="4" id="KW-1185">Reference proteome</keyword>
<evidence type="ECO:0000313" key="4">
    <source>
        <dbReference type="Proteomes" id="UP001189429"/>
    </source>
</evidence>
<feature type="compositionally biased region" description="Low complexity" evidence="2">
    <location>
        <begin position="74"/>
        <end position="96"/>
    </location>
</feature>
<dbReference type="EMBL" id="CAUYUJ010019896">
    <property type="protein sequence ID" value="CAK0894437.1"/>
    <property type="molecule type" value="Genomic_DNA"/>
</dbReference>
<feature type="compositionally biased region" description="Basic and acidic residues" evidence="2">
    <location>
        <begin position="323"/>
        <end position="340"/>
    </location>
</feature>
<accession>A0ABN9X4X8</accession>
<gene>
    <name evidence="3" type="ORF">PCOR1329_LOCUS73483</name>
</gene>
<feature type="compositionally biased region" description="Polar residues" evidence="2">
    <location>
        <begin position="97"/>
        <end position="124"/>
    </location>
</feature>
<dbReference type="SUPFAM" id="SSF48403">
    <property type="entry name" value="Ankyrin repeat"/>
    <property type="match status" value="1"/>
</dbReference>
<evidence type="ECO:0000313" key="3">
    <source>
        <dbReference type="EMBL" id="CAK0894437.1"/>
    </source>
</evidence>
<dbReference type="InterPro" id="IPR002110">
    <property type="entry name" value="Ankyrin_rpt"/>
</dbReference>
<dbReference type="Pfam" id="PF00023">
    <property type="entry name" value="Ank"/>
    <property type="match status" value="1"/>
</dbReference>
<dbReference type="InterPro" id="IPR036770">
    <property type="entry name" value="Ankyrin_rpt-contain_sf"/>
</dbReference>
<feature type="non-terminal residue" evidence="3">
    <location>
        <position position="1"/>
    </location>
</feature>
<feature type="region of interest" description="Disordered" evidence="2">
    <location>
        <begin position="265"/>
        <end position="288"/>
    </location>
</feature>
<dbReference type="PROSITE" id="PS50297">
    <property type="entry name" value="ANK_REP_REGION"/>
    <property type="match status" value="1"/>
</dbReference>
<feature type="compositionally biased region" description="Low complexity" evidence="2">
    <location>
        <begin position="125"/>
        <end position="141"/>
    </location>
</feature>
<feature type="region of interest" description="Disordered" evidence="2">
    <location>
        <begin position="52"/>
        <end position="145"/>
    </location>
</feature>
<reference evidence="3" key="1">
    <citation type="submission" date="2023-10" db="EMBL/GenBank/DDBJ databases">
        <authorList>
            <person name="Chen Y."/>
            <person name="Shah S."/>
            <person name="Dougan E. K."/>
            <person name="Thang M."/>
            <person name="Chan C."/>
        </authorList>
    </citation>
    <scope>NUCLEOTIDE SEQUENCE [LARGE SCALE GENOMIC DNA]</scope>
</reference>
<feature type="region of interest" description="Disordered" evidence="2">
    <location>
        <begin position="300"/>
        <end position="340"/>
    </location>
</feature>